<reference evidence="4" key="1">
    <citation type="journal article" date="2014" name="Proc. Natl. Acad. Sci. U.S.A.">
        <title>Extensive sampling of basidiomycete genomes demonstrates inadequacy of the white-rot/brown-rot paradigm for wood decay fungi.</title>
        <authorList>
            <person name="Riley R."/>
            <person name="Salamov A.A."/>
            <person name="Brown D.W."/>
            <person name="Nagy L.G."/>
            <person name="Floudas D."/>
            <person name="Held B.W."/>
            <person name="Levasseur A."/>
            <person name="Lombard V."/>
            <person name="Morin E."/>
            <person name="Otillar R."/>
            <person name="Lindquist E.A."/>
            <person name="Sun H."/>
            <person name="LaButti K.M."/>
            <person name="Schmutz J."/>
            <person name="Jabbour D."/>
            <person name="Luo H."/>
            <person name="Baker S.E."/>
            <person name="Pisabarro A.G."/>
            <person name="Walton J.D."/>
            <person name="Blanchette R.A."/>
            <person name="Henrissat B."/>
            <person name="Martin F."/>
            <person name="Cullen D."/>
            <person name="Hibbett D.S."/>
            <person name="Grigoriev I.V."/>
        </authorList>
    </citation>
    <scope>NUCLEOTIDE SEQUENCE [LARGE SCALE GENOMIC DNA]</scope>
    <source>
        <strain evidence="4">CBS 339.88</strain>
    </source>
</reference>
<dbReference type="Proteomes" id="UP000027222">
    <property type="component" value="Unassembled WGS sequence"/>
</dbReference>
<feature type="transmembrane region" description="Helical" evidence="2">
    <location>
        <begin position="285"/>
        <end position="306"/>
    </location>
</feature>
<dbReference type="OrthoDB" id="8191639at2759"/>
<keyword evidence="2" id="KW-0472">Membrane</keyword>
<gene>
    <name evidence="3" type="ORF">GALMADRAFT_139606</name>
</gene>
<feature type="transmembrane region" description="Helical" evidence="2">
    <location>
        <begin position="192"/>
        <end position="214"/>
    </location>
</feature>
<evidence type="ECO:0000313" key="4">
    <source>
        <dbReference type="Proteomes" id="UP000027222"/>
    </source>
</evidence>
<keyword evidence="4" id="KW-1185">Reference proteome</keyword>
<accession>A0A067T2Z5</accession>
<feature type="transmembrane region" description="Helical" evidence="2">
    <location>
        <begin position="165"/>
        <end position="186"/>
    </location>
</feature>
<evidence type="ECO:0000256" key="1">
    <source>
        <dbReference type="SAM" id="MobiDB-lite"/>
    </source>
</evidence>
<name>A0A067T2Z5_GALM3</name>
<sequence length="824" mass="90698">MTRSPLCNVVFDLDQADEQLLLLPSSRPTELLGVSPRSSHQAAASLRRSASYSSLFSVDENTLFVNREIEEGQEVIVPLPLAPPGAVFRQRQGRTSGPSSENDIHPYQLPDPQYAWTPSPSSSTNFFDSPPVTGTSHSYSRLHTVPKRRRHPFADGYEVPSWKRLIIHLVLCALAYPFLLIFVVASAGRDLFWTRLLVGAGCGLLGFALGSSLLNLATGILEAATWATVVHQSRVPNAPGIKLQDLDGYSRSPKGAQGALRLLWNRHWYEGAARKSRKAYDARHWSFWILFFLLNVVISGSLSFLLGRVTDINVRVTHQYQDYQEVVIAMDISDQDIKQALALQSVFEDFTLTWTMAPFSMHGSMPPVVSFAWKNDTIYFSEVIPSQLVAGGAGFGTFLQYTTASTNASVQDPEADLSSNGVALGAVLRQVIAVFPRWGIRIKCAKIPEIPNNLVPVSTNGFTYLFTPRETIRSLFQDFNMSIPGDYEKPFNFSSVVASNDTLPSGLNTSSVVLGALFSNNGVANSMKSMPVTTGDNGSGFVTLEHVLVRLNDSFAPNGTFGIKVNSSVPDKQGFFTSIGYDAAVCLELYEPWVLEVYNSSAGLPSSMRIVDKAAVITDLKKEKLNGPEITNPLVKRNLNSTNLSPVYLVSHQNSINQIVKDNGRDSFYVPSPTLISFTSGNNPLGYTELSEVYYAKARALADASNVLPYFAGSGLTVARRYSDQVVTKTKIVNVEMVVIISVVCLMGCISALFVPRLPLDAPRRGFDLYSWFAAFYAQELVADKRGTLNKHMDLHEVVEYAEGQRFFYTSNTNENVFGVPTLQ</sequence>
<evidence type="ECO:0000256" key="2">
    <source>
        <dbReference type="SAM" id="Phobius"/>
    </source>
</evidence>
<feature type="region of interest" description="Disordered" evidence="1">
    <location>
        <begin position="87"/>
        <end position="110"/>
    </location>
</feature>
<keyword evidence="2" id="KW-1133">Transmembrane helix</keyword>
<dbReference type="HOGENOM" id="CLU_017508_0_0_1"/>
<keyword evidence="2" id="KW-0812">Transmembrane</keyword>
<organism evidence="3 4">
    <name type="scientific">Galerina marginata (strain CBS 339.88)</name>
    <dbReference type="NCBI Taxonomy" id="685588"/>
    <lineage>
        <taxon>Eukaryota</taxon>
        <taxon>Fungi</taxon>
        <taxon>Dikarya</taxon>
        <taxon>Basidiomycota</taxon>
        <taxon>Agaricomycotina</taxon>
        <taxon>Agaricomycetes</taxon>
        <taxon>Agaricomycetidae</taxon>
        <taxon>Agaricales</taxon>
        <taxon>Agaricineae</taxon>
        <taxon>Strophariaceae</taxon>
        <taxon>Galerina</taxon>
    </lineage>
</organism>
<dbReference type="AlphaFoldDB" id="A0A067T2Z5"/>
<proteinExistence type="predicted"/>
<feature type="transmembrane region" description="Helical" evidence="2">
    <location>
        <begin position="737"/>
        <end position="755"/>
    </location>
</feature>
<protein>
    <submittedName>
        <fullName evidence="3">Uncharacterized protein</fullName>
    </submittedName>
</protein>
<dbReference type="EMBL" id="KL142378">
    <property type="protein sequence ID" value="KDR76712.1"/>
    <property type="molecule type" value="Genomic_DNA"/>
</dbReference>
<evidence type="ECO:0000313" key="3">
    <source>
        <dbReference type="EMBL" id="KDR76712.1"/>
    </source>
</evidence>
<dbReference type="STRING" id="685588.A0A067T2Z5"/>